<dbReference type="AlphaFoldDB" id="A0ABD1ZKE2"/>
<gene>
    <name evidence="2" type="ORF">R1flu_019499</name>
</gene>
<keyword evidence="3" id="KW-1185">Reference proteome</keyword>
<reference evidence="2 3" key="1">
    <citation type="submission" date="2024-09" db="EMBL/GenBank/DDBJ databases">
        <title>Chromosome-scale assembly of Riccia fluitans.</title>
        <authorList>
            <person name="Paukszto L."/>
            <person name="Sawicki J."/>
            <person name="Karawczyk K."/>
            <person name="Piernik-Szablinska J."/>
            <person name="Szczecinska M."/>
            <person name="Mazdziarz M."/>
        </authorList>
    </citation>
    <scope>NUCLEOTIDE SEQUENCE [LARGE SCALE GENOMIC DNA]</scope>
    <source>
        <strain evidence="2">Rf_01</strain>
        <tissue evidence="2">Aerial parts of the thallus</tissue>
    </source>
</reference>
<feature type="region of interest" description="Disordered" evidence="1">
    <location>
        <begin position="73"/>
        <end position="98"/>
    </location>
</feature>
<organism evidence="2 3">
    <name type="scientific">Riccia fluitans</name>
    <dbReference type="NCBI Taxonomy" id="41844"/>
    <lineage>
        <taxon>Eukaryota</taxon>
        <taxon>Viridiplantae</taxon>
        <taxon>Streptophyta</taxon>
        <taxon>Embryophyta</taxon>
        <taxon>Marchantiophyta</taxon>
        <taxon>Marchantiopsida</taxon>
        <taxon>Marchantiidae</taxon>
        <taxon>Marchantiales</taxon>
        <taxon>Ricciaceae</taxon>
        <taxon>Riccia</taxon>
    </lineage>
</organism>
<sequence length="262" mass="29137">MAMVLYKEEDDEVVYDDVLLAAVDAAVSRRLRRTPQHAAAPGLPISGPQKKVKIAQPVPERGGVSVMNSAGSGFDLKHQGSRRPMQELDPAMGSRRWSGSHEVVGRSSNTMWVQEPDDTSPSKERDGSWLAGKAGVSMFKECQDAALRTLVPTDYMMMQGKPFIKKSGWRKIAFFYNISFEIKDKSIQFDANCNVLRAEFLVRAIMPTGRYTDSWGSCDRGEKRFSKPNHDIPSTAETRAKTRACQDLLGIGEYKLDSGADR</sequence>
<dbReference type="EMBL" id="JBHFFA010000001">
    <property type="protein sequence ID" value="KAL2651371.1"/>
    <property type="molecule type" value="Genomic_DNA"/>
</dbReference>
<dbReference type="PANTHER" id="PTHR37731:SF1">
    <property type="entry name" value="PEPTIDE TRANSPORTER FAMILY PROTEIN"/>
    <property type="match status" value="1"/>
</dbReference>
<name>A0ABD1ZKE2_9MARC</name>
<evidence type="ECO:0000256" key="1">
    <source>
        <dbReference type="SAM" id="MobiDB-lite"/>
    </source>
</evidence>
<dbReference type="Proteomes" id="UP001605036">
    <property type="component" value="Unassembled WGS sequence"/>
</dbReference>
<protein>
    <submittedName>
        <fullName evidence="2">Uncharacterized protein</fullName>
    </submittedName>
</protein>
<comment type="caution">
    <text evidence="2">The sequence shown here is derived from an EMBL/GenBank/DDBJ whole genome shotgun (WGS) entry which is preliminary data.</text>
</comment>
<evidence type="ECO:0000313" key="2">
    <source>
        <dbReference type="EMBL" id="KAL2651371.1"/>
    </source>
</evidence>
<proteinExistence type="predicted"/>
<evidence type="ECO:0000313" key="3">
    <source>
        <dbReference type="Proteomes" id="UP001605036"/>
    </source>
</evidence>
<dbReference type="PANTHER" id="PTHR37731">
    <property type="entry name" value="PEPTIDE TRANSPORTER FAMILY PROTEIN"/>
    <property type="match status" value="1"/>
</dbReference>
<accession>A0ABD1ZKE2</accession>